<organism evidence="1">
    <name type="scientific">marine metagenome</name>
    <dbReference type="NCBI Taxonomy" id="408172"/>
    <lineage>
        <taxon>unclassified sequences</taxon>
        <taxon>metagenomes</taxon>
        <taxon>ecological metagenomes</taxon>
    </lineage>
</organism>
<sequence>VADRVTTRFQKLLNDPELLVMPGGFSPLMARMAESVGFQSFHMAGSQISAHVYGYSDVGLLTRDEMARNVHNLASACDIPVFADADTGYGNALNVYHTVKEYVLAGAAGLHIEDQESPKTS</sequence>
<gene>
    <name evidence="1" type="ORF">METZ01_LOCUS217530</name>
</gene>
<reference evidence="1" key="1">
    <citation type="submission" date="2018-05" db="EMBL/GenBank/DDBJ databases">
        <authorList>
            <person name="Lanie J.A."/>
            <person name="Ng W.-L."/>
            <person name="Kazmierczak K.M."/>
            <person name="Andrzejewski T.M."/>
            <person name="Davidsen T.M."/>
            <person name="Wayne K.J."/>
            <person name="Tettelin H."/>
            <person name="Glass J.I."/>
            <person name="Rusch D."/>
            <person name="Podicherti R."/>
            <person name="Tsui H.-C.T."/>
            <person name="Winkler M.E."/>
        </authorList>
    </citation>
    <scope>NUCLEOTIDE SEQUENCE</scope>
</reference>
<feature type="non-terminal residue" evidence="1">
    <location>
        <position position="121"/>
    </location>
</feature>
<dbReference type="InterPro" id="IPR039556">
    <property type="entry name" value="ICL/PEPM"/>
</dbReference>
<dbReference type="CDD" id="cd00377">
    <property type="entry name" value="ICL_PEPM"/>
    <property type="match status" value="1"/>
</dbReference>
<proteinExistence type="predicted"/>
<dbReference type="EMBL" id="UINC01051021">
    <property type="protein sequence ID" value="SVB64676.1"/>
    <property type="molecule type" value="Genomic_DNA"/>
</dbReference>
<dbReference type="PANTHER" id="PTHR42905">
    <property type="entry name" value="PHOSPHOENOLPYRUVATE CARBOXYLASE"/>
    <property type="match status" value="1"/>
</dbReference>
<dbReference type="SUPFAM" id="SSF51621">
    <property type="entry name" value="Phosphoenolpyruvate/pyruvate domain"/>
    <property type="match status" value="1"/>
</dbReference>
<feature type="non-terminal residue" evidence="1">
    <location>
        <position position="1"/>
    </location>
</feature>
<dbReference type="AlphaFoldDB" id="A0A382FNH4"/>
<evidence type="ECO:0000313" key="1">
    <source>
        <dbReference type="EMBL" id="SVB64676.1"/>
    </source>
</evidence>
<evidence type="ECO:0008006" key="2">
    <source>
        <dbReference type="Google" id="ProtNLM"/>
    </source>
</evidence>
<accession>A0A382FNH4</accession>
<dbReference type="InterPro" id="IPR015813">
    <property type="entry name" value="Pyrv/PenolPyrv_kinase-like_dom"/>
</dbReference>
<dbReference type="InterPro" id="IPR040442">
    <property type="entry name" value="Pyrv_kinase-like_dom_sf"/>
</dbReference>
<dbReference type="PANTHER" id="PTHR42905:SF5">
    <property type="entry name" value="CARBOXYVINYL-CARBOXYPHOSPHONATE PHOSPHORYLMUTASE, CHLOROPLASTIC"/>
    <property type="match status" value="1"/>
</dbReference>
<dbReference type="Gene3D" id="3.20.20.60">
    <property type="entry name" value="Phosphoenolpyruvate-binding domains"/>
    <property type="match status" value="1"/>
</dbReference>
<name>A0A382FNH4_9ZZZZ</name>
<protein>
    <recommendedName>
        <fullName evidence="2">Carboxyvinyl-carboxyphosphonate phosphorylmutase</fullName>
    </recommendedName>
</protein>
<dbReference type="GO" id="GO:0016833">
    <property type="term" value="F:oxo-acid-lyase activity"/>
    <property type="evidence" value="ECO:0007669"/>
    <property type="project" value="UniProtKB-ARBA"/>
</dbReference>
<dbReference type="Pfam" id="PF13714">
    <property type="entry name" value="PEP_mutase"/>
    <property type="match status" value="1"/>
</dbReference>